<protein>
    <recommendedName>
        <fullName evidence="2">DUF6534 domain-containing protein</fullName>
    </recommendedName>
</protein>
<dbReference type="OrthoDB" id="2535105at2759"/>
<dbReference type="PANTHER" id="PTHR40465">
    <property type="entry name" value="CHROMOSOME 1, WHOLE GENOME SHOTGUN SEQUENCE"/>
    <property type="match status" value="1"/>
</dbReference>
<accession>A0A4Y9ZWK0</accession>
<dbReference type="STRING" id="135208.A0A4Y9ZWK0"/>
<evidence type="ECO:0000313" key="4">
    <source>
        <dbReference type="Proteomes" id="UP000298061"/>
    </source>
</evidence>
<evidence type="ECO:0000313" key="3">
    <source>
        <dbReference type="EMBL" id="TFY77868.1"/>
    </source>
</evidence>
<feature type="transmembrane region" description="Helical" evidence="1">
    <location>
        <begin position="109"/>
        <end position="133"/>
    </location>
</feature>
<dbReference type="Pfam" id="PF20152">
    <property type="entry name" value="DUF6534"/>
    <property type="match status" value="1"/>
</dbReference>
<feature type="transmembrane region" description="Helical" evidence="1">
    <location>
        <begin position="49"/>
        <end position="72"/>
    </location>
</feature>
<keyword evidence="1" id="KW-1133">Transmembrane helix</keyword>
<proteinExistence type="predicted"/>
<reference evidence="3 4" key="1">
    <citation type="submission" date="2019-02" db="EMBL/GenBank/DDBJ databases">
        <title>Genome sequencing of the rare red list fungi Hericium alpestre (H. flagellum).</title>
        <authorList>
            <person name="Buettner E."/>
            <person name="Kellner H."/>
        </authorList>
    </citation>
    <scope>NUCLEOTIDE SEQUENCE [LARGE SCALE GENOMIC DNA]</scope>
    <source>
        <strain evidence="3 4">DSM 108284</strain>
    </source>
</reference>
<sequence length="258" mass="28332">MPALIPVDNSLGALEIGGIVATAIWGITCMQVYMYYTEHCGRDGVMLKGYVALLMVIDTFHAGLIAAFLYHYTVTNFGDYSVLARDSWMFLVQIAIGLRNLTAASRQPYATGALALHITCDATITTAMVYYLLKNRGGTGVRRTRKMVTVLMAYALNTGLLTTTCNLACLIAWVSATDTLIFAPFFFVYVKLYSCSFMAILNSRDYIRGGFTGASEVITFSQLGSNSMRNTSFMNARADDELNKDPIDIHIASEVIHA</sequence>
<dbReference type="EMBL" id="SFCI01000805">
    <property type="protein sequence ID" value="TFY77868.1"/>
    <property type="molecule type" value="Genomic_DNA"/>
</dbReference>
<evidence type="ECO:0000256" key="1">
    <source>
        <dbReference type="SAM" id="Phobius"/>
    </source>
</evidence>
<dbReference type="InterPro" id="IPR045339">
    <property type="entry name" value="DUF6534"/>
</dbReference>
<name>A0A4Y9ZWK0_9AGAM</name>
<feature type="transmembrane region" description="Helical" evidence="1">
    <location>
        <begin position="16"/>
        <end position="37"/>
    </location>
</feature>
<dbReference type="Proteomes" id="UP000298061">
    <property type="component" value="Unassembled WGS sequence"/>
</dbReference>
<keyword evidence="4" id="KW-1185">Reference proteome</keyword>
<comment type="caution">
    <text evidence="3">The sequence shown here is derived from an EMBL/GenBank/DDBJ whole genome shotgun (WGS) entry which is preliminary data.</text>
</comment>
<feature type="transmembrane region" description="Helical" evidence="1">
    <location>
        <begin position="154"/>
        <end position="174"/>
    </location>
</feature>
<evidence type="ECO:0000259" key="2">
    <source>
        <dbReference type="Pfam" id="PF20152"/>
    </source>
</evidence>
<gene>
    <name evidence="3" type="ORF">EWM64_g6145</name>
</gene>
<feature type="domain" description="DUF6534" evidence="2">
    <location>
        <begin position="118"/>
        <end position="206"/>
    </location>
</feature>
<organism evidence="3 4">
    <name type="scientific">Hericium alpestre</name>
    <dbReference type="NCBI Taxonomy" id="135208"/>
    <lineage>
        <taxon>Eukaryota</taxon>
        <taxon>Fungi</taxon>
        <taxon>Dikarya</taxon>
        <taxon>Basidiomycota</taxon>
        <taxon>Agaricomycotina</taxon>
        <taxon>Agaricomycetes</taxon>
        <taxon>Russulales</taxon>
        <taxon>Hericiaceae</taxon>
        <taxon>Hericium</taxon>
    </lineage>
</organism>
<feature type="transmembrane region" description="Helical" evidence="1">
    <location>
        <begin position="180"/>
        <end position="201"/>
    </location>
</feature>
<dbReference type="PANTHER" id="PTHR40465:SF1">
    <property type="entry name" value="DUF6534 DOMAIN-CONTAINING PROTEIN"/>
    <property type="match status" value="1"/>
</dbReference>
<keyword evidence="1" id="KW-0812">Transmembrane</keyword>
<dbReference type="AlphaFoldDB" id="A0A4Y9ZWK0"/>
<keyword evidence="1" id="KW-0472">Membrane</keyword>